<dbReference type="OrthoDB" id="2758484at2759"/>
<gene>
    <name evidence="2" type="ORF">PYCCODRAFT_252308</name>
</gene>
<feature type="region of interest" description="Disordered" evidence="1">
    <location>
        <begin position="98"/>
        <end position="172"/>
    </location>
</feature>
<organism evidence="2 3">
    <name type="scientific">Trametes coccinea (strain BRFM310)</name>
    <name type="common">Pycnoporus coccineus</name>
    <dbReference type="NCBI Taxonomy" id="1353009"/>
    <lineage>
        <taxon>Eukaryota</taxon>
        <taxon>Fungi</taxon>
        <taxon>Dikarya</taxon>
        <taxon>Basidiomycota</taxon>
        <taxon>Agaricomycotina</taxon>
        <taxon>Agaricomycetes</taxon>
        <taxon>Polyporales</taxon>
        <taxon>Polyporaceae</taxon>
        <taxon>Trametes</taxon>
    </lineage>
</organism>
<proteinExistence type="predicted"/>
<reference evidence="2 3" key="1">
    <citation type="journal article" date="2015" name="Biotechnol. Biofuels">
        <title>Enhanced degradation of softwood versus hardwood by the white-rot fungus Pycnoporus coccineus.</title>
        <authorList>
            <person name="Couturier M."/>
            <person name="Navarro D."/>
            <person name="Chevret D."/>
            <person name="Henrissat B."/>
            <person name="Piumi F."/>
            <person name="Ruiz-Duenas F.J."/>
            <person name="Martinez A.T."/>
            <person name="Grigoriev I.V."/>
            <person name="Riley R."/>
            <person name="Lipzen A."/>
            <person name="Berrin J.G."/>
            <person name="Master E.R."/>
            <person name="Rosso M.N."/>
        </authorList>
    </citation>
    <scope>NUCLEOTIDE SEQUENCE [LARGE SCALE GENOMIC DNA]</scope>
    <source>
        <strain evidence="2 3">BRFM310</strain>
    </source>
</reference>
<feature type="compositionally biased region" description="Low complexity" evidence="1">
    <location>
        <begin position="106"/>
        <end position="133"/>
    </location>
</feature>
<name>A0A1Y2ITE3_TRAC3</name>
<evidence type="ECO:0000313" key="3">
    <source>
        <dbReference type="Proteomes" id="UP000193067"/>
    </source>
</evidence>
<protein>
    <submittedName>
        <fullName evidence="2">Uncharacterized protein</fullName>
    </submittedName>
</protein>
<keyword evidence="3" id="KW-1185">Reference proteome</keyword>
<dbReference type="AlphaFoldDB" id="A0A1Y2ITE3"/>
<evidence type="ECO:0000313" key="2">
    <source>
        <dbReference type="EMBL" id="OSD03222.1"/>
    </source>
</evidence>
<accession>A0A1Y2ITE3</accession>
<sequence>MITNPIYLHPRSIKLYEFPDMRKFKGDGKQASRPQSACSTRVVDVQTSTIPTPTMANTSDSIVDKRGSFLVYYPEESYSTENVAETLRHKQRMRARRALESMATTSGGYSFRGHSRSHSSSSSSTVSSRASSPPSTPRLMPIDLPFPEQGDELVVIESMRSKSEDMIEPPSI</sequence>
<dbReference type="Proteomes" id="UP000193067">
    <property type="component" value="Unassembled WGS sequence"/>
</dbReference>
<evidence type="ECO:0000256" key="1">
    <source>
        <dbReference type="SAM" id="MobiDB-lite"/>
    </source>
</evidence>
<dbReference type="EMBL" id="KZ084101">
    <property type="protein sequence ID" value="OSD03222.1"/>
    <property type="molecule type" value="Genomic_DNA"/>
</dbReference>